<keyword evidence="4" id="KW-0552">Olfaction</keyword>
<keyword evidence="11" id="KW-1185">Reference proteome</keyword>
<dbReference type="EMBL" id="JAHYIQ010000016">
    <property type="protein sequence ID" value="KAK1125362.1"/>
    <property type="molecule type" value="Genomic_DNA"/>
</dbReference>
<gene>
    <name evidence="10" type="ORF">K0M31_005732</name>
</gene>
<proteinExistence type="predicted"/>
<evidence type="ECO:0000313" key="10">
    <source>
        <dbReference type="EMBL" id="KAK1125362.1"/>
    </source>
</evidence>
<dbReference type="InterPro" id="IPR004117">
    <property type="entry name" value="7tm6_olfct_rcpt"/>
</dbReference>
<comment type="caution">
    <text evidence="10">The sequence shown here is derived from an EMBL/GenBank/DDBJ whole genome shotgun (WGS) entry which is preliminary data.</text>
</comment>
<name>A0AA40FU51_9HYME</name>
<evidence type="ECO:0000256" key="9">
    <source>
        <dbReference type="SAM" id="Phobius"/>
    </source>
</evidence>
<evidence type="ECO:0000256" key="4">
    <source>
        <dbReference type="ARBA" id="ARBA00022725"/>
    </source>
</evidence>
<evidence type="ECO:0000256" key="3">
    <source>
        <dbReference type="ARBA" id="ARBA00022692"/>
    </source>
</evidence>
<keyword evidence="7" id="KW-0675">Receptor</keyword>
<keyword evidence="5 9" id="KW-1133">Transmembrane helix</keyword>
<feature type="transmembrane region" description="Helical" evidence="9">
    <location>
        <begin position="82"/>
        <end position="105"/>
    </location>
</feature>
<sequence>MTKLVYLAAHILGLFCVPREKALKDGTVNAVVSLETITLIIYLHCHKKLLRGLIEKLNHLIEDNETLQDVTVNIVKPIEKPLIIYTIANTTAVIVWIALPFLEIFRKNEFYYSDYRMPNVLSKEPFSVNIFIAGIILQMFGGVYTIVRKISLDLYTMHFIFLMTAQYKYLRIKFTTIFQKETEALGSSYNNIIKWSENEMTIGEEMRLLTRHYETVVE</sequence>
<evidence type="ECO:0000256" key="1">
    <source>
        <dbReference type="ARBA" id="ARBA00004141"/>
    </source>
</evidence>
<dbReference type="GO" id="GO:0007165">
    <property type="term" value="P:signal transduction"/>
    <property type="evidence" value="ECO:0007669"/>
    <property type="project" value="UniProtKB-KW"/>
</dbReference>
<evidence type="ECO:0000256" key="6">
    <source>
        <dbReference type="ARBA" id="ARBA00023136"/>
    </source>
</evidence>
<evidence type="ECO:0000256" key="7">
    <source>
        <dbReference type="ARBA" id="ARBA00023170"/>
    </source>
</evidence>
<organism evidence="10 11">
    <name type="scientific">Melipona bicolor</name>
    <dbReference type="NCBI Taxonomy" id="60889"/>
    <lineage>
        <taxon>Eukaryota</taxon>
        <taxon>Metazoa</taxon>
        <taxon>Ecdysozoa</taxon>
        <taxon>Arthropoda</taxon>
        <taxon>Hexapoda</taxon>
        <taxon>Insecta</taxon>
        <taxon>Pterygota</taxon>
        <taxon>Neoptera</taxon>
        <taxon>Endopterygota</taxon>
        <taxon>Hymenoptera</taxon>
        <taxon>Apocrita</taxon>
        <taxon>Aculeata</taxon>
        <taxon>Apoidea</taxon>
        <taxon>Anthophila</taxon>
        <taxon>Apidae</taxon>
        <taxon>Melipona</taxon>
    </lineage>
</organism>
<reference evidence="10" key="1">
    <citation type="submission" date="2021-10" db="EMBL/GenBank/DDBJ databases">
        <title>Melipona bicolor Genome sequencing and assembly.</title>
        <authorList>
            <person name="Araujo N.S."/>
            <person name="Arias M.C."/>
        </authorList>
    </citation>
    <scope>NUCLEOTIDE SEQUENCE</scope>
    <source>
        <strain evidence="10">USP_2M_L1-L4_2017</strain>
        <tissue evidence="10">Whole body</tissue>
    </source>
</reference>
<keyword evidence="2" id="KW-0716">Sensory transduction</keyword>
<keyword evidence="3 9" id="KW-0812">Transmembrane</keyword>
<dbReference type="GO" id="GO:0016020">
    <property type="term" value="C:membrane"/>
    <property type="evidence" value="ECO:0007669"/>
    <property type="project" value="UniProtKB-SubCell"/>
</dbReference>
<feature type="transmembrane region" description="Helical" evidence="9">
    <location>
        <begin position="126"/>
        <end position="146"/>
    </location>
</feature>
<evidence type="ECO:0000256" key="5">
    <source>
        <dbReference type="ARBA" id="ARBA00022989"/>
    </source>
</evidence>
<dbReference type="GO" id="GO:0004984">
    <property type="term" value="F:olfactory receptor activity"/>
    <property type="evidence" value="ECO:0007669"/>
    <property type="project" value="InterPro"/>
</dbReference>
<evidence type="ECO:0000313" key="11">
    <source>
        <dbReference type="Proteomes" id="UP001177670"/>
    </source>
</evidence>
<evidence type="ECO:0000256" key="8">
    <source>
        <dbReference type="ARBA" id="ARBA00023224"/>
    </source>
</evidence>
<keyword evidence="6 9" id="KW-0472">Membrane</keyword>
<protein>
    <submittedName>
        <fullName evidence="10">Uncharacterized protein</fullName>
    </submittedName>
</protein>
<dbReference type="Pfam" id="PF02949">
    <property type="entry name" value="7tm_6"/>
    <property type="match status" value="1"/>
</dbReference>
<comment type="subcellular location">
    <subcellularLocation>
        <location evidence="1">Membrane</location>
        <topology evidence="1">Multi-pass membrane protein</topology>
    </subcellularLocation>
</comment>
<evidence type="ECO:0000256" key="2">
    <source>
        <dbReference type="ARBA" id="ARBA00022606"/>
    </source>
</evidence>
<keyword evidence="8" id="KW-0807">Transducer</keyword>
<accession>A0AA40FU51</accession>
<dbReference type="AlphaFoldDB" id="A0AA40FU51"/>
<dbReference type="Proteomes" id="UP001177670">
    <property type="component" value="Unassembled WGS sequence"/>
</dbReference>
<dbReference type="GO" id="GO:0005549">
    <property type="term" value="F:odorant binding"/>
    <property type="evidence" value="ECO:0007669"/>
    <property type="project" value="InterPro"/>
</dbReference>